<feature type="domain" description="HTH cro/C1-type" evidence="1">
    <location>
        <begin position="13"/>
        <end position="64"/>
    </location>
</feature>
<dbReference type="Proteomes" id="UP000051568">
    <property type="component" value="Unassembled WGS sequence"/>
</dbReference>
<dbReference type="SUPFAM" id="SSF47413">
    <property type="entry name" value="lambda repressor-like DNA-binding domains"/>
    <property type="match status" value="1"/>
</dbReference>
<reference evidence="2 3" key="1">
    <citation type="journal article" date="2015" name="Genome Announc.">
        <title>Expanding the biotechnology potential of lactobacilli through comparative genomics of 213 strains and associated genera.</title>
        <authorList>
            <person name="Sun Z."/>
            <person name="Harris H.M."/>
            <person name="McCann A."/>
            <person name="Guo C."/>
            <person name="Argimon S."/>
            <person name="Zhang W."/>
            <person name="Yang X."/>
            <person name="Jeffery I.B."/>
            <person name="Cooney J.C."/>
            <person name="Kagawa T.F."/>
            <person name="Liu W."/>
            <person name="Song Y."/>
            <person name="Salvetti E."/>
            <person name="Wrobel A."/>
            <person name="Rasinkangas P."/>
            <person name="Parkhill J."/>
            <person name="Rea M.C."/>
            <person name="O'Sullivan O."/>
            <person name="Ritari J."/>
            <person name="Douillard F.P."/>
            <person name="Paul Ross R."/>
            <person name="Yang R."/>
            <person name="Briner A.E."/>
            <person name="Felis G.E."/>
            <person name="de Vos W.M."/>
            <person name="Barrangou R."/>
            <person name="Klaenhammer T.R."/>
            <person name="Caufield P.W."/>
            <person name="Cui Y."/>
            <person name="Zhang H."/>
            <person name="O'Toole P.W."/>
        </authorList>
    </citation>
    <scope>NUCLEOTIDE SEQUENCE [LARGE SCALE GENOMIC DNA]</scope>
    <source>
        <strain evidence="2 3">DSM 17757</strain>
    </source>
</reference>
<dbReference type="PATRIC" id="fig|319652.3.peg.334"/>
<dbReference type="SMART" id="SM00530">
    <property type="entry name" value="HTH_XRE"/>
    <property type="match status" value="1"/>
</dbReference>
<dbReference type="Gene3D" id="1.10.260.40">
    <property type="entry name" value="lambda repressor-like DNA-binding domains"/>
    <property type="match status" value="1"/>
</dbReference>
<dbReference type="InterPro" id="IPR001387">
    <property type="entry name" value="Cro/C1-type_HTH"/>
</dbReference>
<dbReference type="PROSITE" id="PS50943">
    <property type="entry name" value="HTH_CROC1"/>
    <property type="match status" value="1"/>
</dbReference>
<keyword evidence="3" id="KW-1185">Reference proteome</keyword>
<dbReference type="EMBL" id="JQBR01000001">
    <property type="protein sequence ID" value="KRN67787.1"/>
    <property type="molecule type" value="Genomic_DNA"/>
</dbReference>
<dbReference type="CDD" id="cd00093">
    <property type="entry name" value="HTH_XRE"/>
    <property type="match status" value="1"/>
</dbReference>
<evidence type="ECO:0000259" key="1">
    <source>
        <dbReference type="PROSITE" id="PS50943"/>
    </source>
</evidence>
<name>A0A0R2IRT1_9LACO</name>
<accession>A0A0R2IRT1</accession>
<protein>
    <recommendedName>
        <fullName evidence="1">HTH cro/C1-type domain-containing protein</fullName>
    </recommendedName>
</protein>
<dbReference type="GO" id="GO:0003677">
    <property type="term" value="F:DNA binding"/>
    <property type="evidence" value="ECO:0007669"/>
    <property type="project" value="InterPro"/>
</dbReference>
<gene>
    <name evidence="2" type="ORF">IV80_GL000331</name>
</gene>
<dbReference type="Pfam" id="PF13443">
    <property type="entry name" value="HTH_26"/>
    <property type="match status" value="1"/>
</dbReference>
<dbReference type="AlphaFoldDB" id="A0A0R2IRT1"/>
<comment type="caution">
    <text evidence="2">The sequence shown here is derived from an EMBL/GenBank/DDBJ whole genome shotgun (WGS) entry which is preliminary data.</text>
</comment>
<evidence type="ECO:0000313" key="3">
    <source>
        <dbReference type="Proteomes" id="UP000051568"/>
    </source>
</evidence>
<dbReference type="STRING" id="319652.IV80_GL000331"/>
<organism evidence="2 3">
    <name type="scientific">Pediococcus cellicola</name>
    <dbReference type="NCBI Taxonomy" id="319652"/>
    <lineage>
        <taxon>Bacteria</taxon>
        <taxon>Bacillati</taxon>
        <taxon>Bacillota</taxon>
        <taxon>Bacilli</taxon>
        <taxon>Lactobacillales</taxon>
        <taxon>Lactobacillaceae</taxon>
        <taxon>Pediococcus</taxon>
    </lineage>
</organism>
<evidence type="ECO:0000313" key="2">
    <source>
        <dbReference type="EMBL" id="KRN67787.1"/>
    </source>
</evidence>
<sequence length="110" mass="12449">MDGNAFMTIYARIQETAKLKNISIRELETKLGFSNGTLSKWIDRANLSKLKKVADYLDVTTGYLLGTEKPGTVDIKNPQSIVMYDGKPIPEEDMETIRRIVEGLRNADKR</sequence>
<proteinExistence type="predicted"/>
<dbReference type="InterPro" id="IPR010982">
    <property type="entry name" value="Lambda_DNA-bd_dom_sf"/>
</dbReference>